<name>A0AA96D412_9BACT</name>
<evidence type="ECO:0000313" key="6">
    <source>
        <dbReference type="EMBL" id="WNL21411.1"/>
    </source>
</evidence>
<proteinExistence type="predicted"/>
<feature type="transmembrane region" description="Helical" evidence="1">
    <location>
        <begin position="749"/>
        <end position="769"/>
    </location>
</feature>
<dbReference type="EMBL" id="CP134849">
    <property type="protein sequence ID" value="WNL19272.1"/>
    <property type="molecule type" value="Genomic_DNA"/>
</dbReference>
<feature type="transmembrane region" description="Helical" evidence="1">
    <location>
        <begin position="274"/>
        <end position="292"/>
    </location>
</feature>
<evidence type="ECO:0000313" key="8">
    <source>
        <dbReference type="EMBL" id="WNL26681.1"/>
    </source>
</evidence>
<dbReference type="EMBL" id="CP134845">
    <property type="protein sequence ID" value="WNL14845.1"/>
    <property type="molecule type" value="Genomic_DNA"/>
</dbReference>
<feature type="transmembrane region" description="Helical" evidence="1">
    <location>
        <begin position="851"/>
        <end position="872"/>
    </location>
</feature>
<feature type="transmembrane region" description="Helical" evidence="1">
    <location>
        <begin position="811"/>
        <end position="831"/>
    </location>
</feature>
<evidence type="ECO:0000313" key="7">
    <source>
        <dbReference type="EMBL" id="WNL22431.1"/>
    </source>
</evidence>
<dbReference type="EMBL" id="CP134851">
    <property type="protein sequence ID" value="WNL22431.1"/>
    <property type="molecule type" value="Genomic_DNA"/>
</dbReference>
<dbReference type="EMBL" id="CP134844">
    <property type="protein sequence ID" value="WNL11405.1"/>
    <property type="molecule type" value="Genomic_DNA"/>
</dbReference>
<evidence type="ECO:0000313" key="3">
    <source>
        <dbReference type="EMBL" id="WNL11405.1"/>
    </source>
</evidence>
<feature type="chain" id="PRO_5041590794" evidence="2">
    <location>
        <begin position="19"/>
        <end position="909"/>
    </location>
</feature>
<organism evidence="6">
    <name type="scientific">Arcobacter sp. AZ-2023</name>
    <dbReference type="NCBI Taxonomy" id="3074453"/>
    <lineage>
        <taxon>Bacteria</taxon>
        <taxon>Pseudomonadati</taxon>
        <taxon>Campylobacterota</taxon>
        <taxon>Epsilonproteobacteria</taxon>
        <taxon>Campylobacterales</taxon>
        <taxon>Arcobacteraceae</taxon>
        <taxon>Arcobacter</taxon>
    </lineage>
</organism>
<sequence>MKTKIIFLFLFFVNQLFAINSNGFVANINGFSFQENINHEINSNYLQAISNISCGDGGSDEVTTILQSVDLKAGKFTCLKYLPGQSEPQKIEFSLDSTKLSSEQAGLKKFIDNNLGSAGVAFYNQLGSYVFPGTEIDGRTNYISSVNISELYNNNASLLEYSKNNNSVDINIDSHTNSKETLSNILTGIFLLNPDYFANDVLTEDGALKINERVVDNGSQQAVNQQASIIDKAIRLFAKEKNENKELQTFSLTDFMDKKFWGFYVYFLINIEQAFSYILGTMLLFGAGYIGIKAGFKKFKKKVLKIEDQNNNPGFGAIAINGFVAITIFLIPVSTAPISVPDKFLYEKSINQDIPTSGEDEFYQNSTLAKVTLRFFADQGSTWANTVSDYSLYSYLRFLEAKQGFVTERQVTQNTESIKKLFEDIFYLKKDFDFLNNVCKPAFSDYLVVNQRFNTISKDAHEQLLNAINLSSNSINKALKVDRIEPTVCQKLEKDVFTNSRKILSDYAFLRQQIKINQEVIKMNNGSNADAQKVGFQTFVDLIQFQQNNYGWINSVSVPVTYNLLFLNTNPVFNEDVVLEKIKDSNDYNLISAWSKNDEQKSEIKNSIDDSSLASIFGHIQSKFAWFVFPGFDSVYNNMYQLFSNIAGLDPTAQQMGKSDDSNMSKAISTVKNFFAGKLSGPLGLLGPGTMKVLSAFGNFVLGTITSALQYGILMYLSLIVAIFIYTTMITSVFLIFVACAAILKMIMYFLEAIINSIVVDLLLFYALVTNKKEYFDAFIGKSLVVLILTPLAIVFANYIYIFISTAAIDLYLLLIGMTFDTIAIANDTIIANSENSFLNGLTAMVSAISLKALGVVVIHFLSALFGIYLIFKLKDMLLNMIGINSEDSNISKMTDSLQQRMTGDMVKV</sequence>
<keyword evidence="1" id="KW-0812">Transmembrane</keyword>
<feature type="transmembrane region" description="Helical" evidence="1">
    <location>
        <begin position="313"/>
        <end position="333"/>
    </location>
</feature>
<dbReference type="AlphaFoldDB" id="A0AA96D412"/>
<dbReference type="EMBL" id="CP134852">
    <property type="protein sequence ID" value="WNL26681.1"/>
    <property type="molecule type" value="Genomic_DNA"/>
</dbReference>
<evidence type="ECO:0000256" key="2">
    <source>
        <dbReference type="SAM" id="SignalP"/>
    </source>
</evidence>
<evidence type="ECO:0000313" key="5">
    <source>
        <dbReference type="EMBL" id="WNL19272.1"/>
    </source>
</evidence>
<feature type="transmembrane region" description="Helical" evidence="1">
    <location>
        <begin position="713"/>
        <end position="742"/>
    </location>
</feature>
<reference evidence="6" key="1">
    <citation type="submission" date="2023-09" db="EMBL/GenBank/DDBJ databases">
        <title>Arcobacter tbilisiensis sp. nov. isolated from chicken meat in Tbilisi, Georgia.</title>
        <authorList>
            <person name="Matthias R."/>
            <person name="Zautner A.E."/>
        </authorList>
    </citation>
    <scope>NUCLEOTIDE SEQUENCE</scope>
    <source>
        <strain evidence="8">LEO 70</strain>
        <strain evidence="7">LEO 74</strain>
        <strain evidence="6">LEO 79</strain>
        <strain evidence="5">LEO 99</strain>
    </source>
</reference>
<keyword evidence="2" id="KW-0732">Signal</keyword>
<accession>A0AA96D412</accession>
<keyword evidence="1" id="KW-0472">Membrane</keyword>
<feature type="transmembrane region" description="Helical" evidence="1">
    <location>
        <begin position="784"/>
        <end position="804"/>
    </location>
</feature>
<evidence type="ECO:0000256" key="1">
    <source>
        <dbReference type="SAM" id="Phobius"/>
    </source>
</evidence>
<evidence type="ECO:0000313" key="4">
    <source>
        <dbReference type="EMBL" id="WNL14845.1"/>
    </source>
</evidence>
<keyword evidence="1" id="KW-1133">Transmembrane helix</keyword>
<gene>
    <name evidence="4" type="ORF">RJG51_01330</name>
    <name evidence="3" type="ORF">RJG52_05575</name>
    <name evidence="5" type="ORF">RJG53_00725</name>
    <name evidence="7" type="ORF">RJG55_05585</name>
    <name evidence="6" type="ORF">RJG56_00570</name>
    <name evidence="8" type="ORF">RJG57_05780</name>
</gene>
<protein>
    <submittedName>
        <fullName evidence="6">Uncharacterized protein</fullName>
    </submittedName>
</protein>
<dbReference type="EMBL" id="CP134850">
    <property type="protein sequence ID" value="WNL21411.1"/>
    <property type="molecule type" value="Genomic_DNA"/>
</dbReference>
<reference evidence="3" key="2">
    <citation type="submission" date="2023-09" db="EMBL/GenBank/DDBJ databases">
        <title>Characterization of Arcobacter Isolates from Retail Chicken Sold in Supermarkets in Tbilisi, Georgia.</title>
        <authorList>
            <person name="Matthias R."/>
            <person name="Zautner A.E."/>
        </authorList>
    </citation>
    <scope>NUCLEOTIDE SEQUENCE</scope>
    <source>
        <strain evidence="4">LEO 108</strain>
        <strain evidence="3">LEO 109</strain>
    </source>
</reference>
<feature type="signal peptide" evidence="2">
    <location>
        <begin position="1"/>
        <end position="18"/>
    </location>
</feature>